<gene>
    <name evidence="3" type="ORF">GCM10011494_32970</name>
</gene>
<dbReference type="InterPro" id="IPR051212">
    <property type="entry name" value="Type-I_RE_S_subunit"/>
</dbReference>
<evidence type="ECO:0000256" key="1">
    <source>
        <dbReference type="ARBA" id="ARBA00022747"/>
    </source>
</evidence>
<protein>
    <recommendedName>
        <fullName evidence="5">Restriction endonuclease subunit S</fullName>
    </recommendedName>
</protein>
<keyword evidence="1" id="KW-0680">Restriction system</keyword>
<dbReference type="PANTHER" id="PTHR43140:SF1">
    <property type="entry name" value="TYPE I RESTRICTION ENZYME ECOKI SPECIFICITY SUBUNIT"/>
    <property type="match status" value="1"/>
</dbReference>
<name>A0A916X5R6_9SPHN</name>
<sequence length="661" mass="72661">MSVPAYPEYKESGVAWLGVVPSHWDCPPMKAVCELNPSKNEVTYLPEDTELSFLPMEAIGERGELDLSRTRPIGEVSNGYSYFADGDVVFAKVTPCFENGKGALIQGLIGGRGFGTTEVTVLRPKQASDAHFLRWLTVSRIFRDPATGEMQGAGGLKRVPESFVASFKVPWPPSAERNSIATFLDRETAKIDALVAEQERLIALLKEKRQAVISHAVTKGLNPHAPMKGSGIEWLGQIPAHWDVKRLRHVASLNPSKSEIADWEPETEVSFLPMEAIGEDGGLSLERTRPIADVLTGYTYFHEGDVTVAKITPCFENGKGAVMQQLVQGVGFGTTELIVVRPHQDFMSSAYLDWIFRSQPFRALGEGSMYGAGGQKRVPDDFVRNFAIGFPPRHEQTEIIAYLDRLARRFDQLAGEAQSAILLLQERRAALISAAVTGKIDVRGVTSQSNVISIDYVRPASNLPTLRAVVGAYAIRELGPMGRMAVMKAGYLAEGHAGFGDLNGRYERYAAGPYDSSLIEAMQNGAWESYGILTNEPRDEGKPVTYNVPKDYQPPFNALSALVGEDRARRFLALLSLLKGIGRDGVEAVATLYAVWNDLLAASKTADSDTICNGVLNDWHPEKTKKFKRADLDHWLAWMHRNNFVPDGTAPSTHHQGDLFA</sequence>
<reference evidence="3" key="2">
    <citation type="submission" date="2020-09" db="EMBL/GenBank/DDBJ databases">
        <authorList>
            <person name="Sun Q."/>
            <person name="Zhou Y."/>
        </authorList>
    </citation>
    <scope>NUCLEOTIDE SEQUENCE</scope>
    <source>
        <strain evidence="3">CGMCC 1.15095</strain>
    </source>
</reference>
<evidence type="ECO:0000256" key="2">
    <source>
        <dbReference type="ARBA" id="ARBA00023125"/>
    </source>
</evidence>
<dbReference type="GO" id="GO:0003677">
    <property type="term" value="F:DNA binding"/>
    <property type="evidence" value="ECO:0007669"/>
    <property type="project" value="UniProtKB-KW"/>
</dbReference>
<dbReference type="Proteomes" id="UP000608154">
    <property type="component" value="Unassembled WGS sequence"/>
</dbReference>
<evidence type="ECO:0008006" key="5">
    <source>
        <dbReference type="Google" id="ProtNLM"/>
    </source>
</evidence>
<keyword evidence="2" id="KW-0238">DNA-binding</keyword>
<dbReference type="EMBL" id="BMHK01000030">
    <property type="protein sequence ID" value="GGC11580.1"/>
    <property type="molecule type" value="Genomic_DNA"/>
</dbReference>
<evidence type="ECO:0000313" key="3">
    <source>
        <dbReference type="EMBL" id="GGC11580.1"/>
    </source>
</evidence>
<dbReference type="GO" id="GO:0009307">
    <property type="term" value="P:DNA restriction-modification system"/>
    <property type="evidence" value="ECO:0007669"/>
    <property type="project" value="UniProtKB-KW"/>
</dbReference>
<dbReference type="SUPFAM" id="SSF116734">
    <property type="entry name" value="DNA methylase specificity domain"/>
    <property type="match status" value="2"/>
</dbReference>
<dbReference type="PANTHER" id="PTHR43140">
    <property type="entry name" value="TYPE-1 RESTRICTION ENZYME ECOKI SPECIFICITY PROTEIN"/>
    <property type="match status" value="1"/>
</dbReference>
<accession>A0A916X5R6</accession>
<keyword evidence="4" id="KW-1185">Reference proteome</keyword>
<comment type="caution">
    <text evidence="3">The sequence shown here is derived from an EMBL/GenBank/DDBJ whole genome shotgun (WGS) entry which is preliminary data.</text>
</comment>
<organism evidence="3 4">
    <name type="scientific">Novosphingobium endophyticum</name>
    <dbReference type="NCBI Taxonomy" id="1955250"/>
    <lineage>
        <taxon>Bacteria</taxon>
        <taxon>Pseudomonadati</taxon>
        <taxon>Pseudomonadota</taxon>
        <taxon>Alphaproteobacteria</taxon>
        <taxon>Sphingomonadales</taxon>
        <taxon>Sphingomonadaceae</taxon>
        <taxon>Novosphingobium</taxon>
    </lineage>
</organism>
<dbReference type="AlphaFoldDB" id="A0A916X5R6"/>
<proteinExistence type="predicted"/>
<dbReference type="CDD" id="cd17260">
    <property type="entry name" value="RMtype1_S_EcoEI-TRD1-CR1_like"/>
    <property type="match status" value="2"/>
</dbReference>
<dbReference type="InterPro" id="IPR044946">
    <property type="entry name" value="Restrct_endonuc_typeI_TRD_sf"/>
</dbReference>
<dbReference type="Gene3D" id="3.90.220.20">
    <property type="entry name" value="DNA methylase specificity domains"/>
    <property type="match status" value="2"/>
</dbReference>
<evidence type="ECO:0000313" key="4">
    <source>
        <dbReference type="Proteomes" id="UP000608154"/>
    </source>
</evidence>
<reference evidence="3" key="1">
    <citation type="journal article" date="2014" name="Int. J. Syst. Evol. Microbiol.">
        <title>Complete genome sequence of Corynebacterium casei LMG S-19264T (=DSM 44701T), isolated from a smear-ripened cheese.</title>
        <authorList>
            <consortium name="US DOE Joint Genome Institute (JGI-PGF)"/>
            <person name="Walter F."/>
            <person name="Albersmeier A."/>
            <person name="Kalinowski J."/>
            <person name="Ruckert C."/>
        </authorList>
    </citation>
    <scope>NUCLEOTIDE SEQUENCE</scope>
    <source>
        <strain evidence="3">CGMCC 1.15095</strain>
    </source>
</reference>